<organism evidence="1 2">
    <name type="scientific">Haematococcus lacustris</name>
    <name type="common">Green alga</name>
    <name type="synonym">Haematococcus pluvialis</name>
    <dbReference type="NCBI Taxonomy" id="44745"/>
    <lineage>
        <taxon>Eukaryota</taxon>
        <taxon>Viridiplantae</taxon>
        <taxon>Chlorophyta</taxon>
        <taxon>core chlorophytes</taxon>
        <taxon>Chlorophyceae</taxon>
        <taxon>CS clade</taxon>
        <taxon>Chlamydomonadales</taxon>
        <taxon>Haematococcaceae</taxon>
        <taxon>Haematococcus</taxon>
    </lineage>
</organism>
<gene>
    <name evidence="1" type="ORF">HaLaN_15934</name>
</gene>
<proteinExistence type="predicted"/>
<evidence type="ECO:0000313" key="1">
    <source>
        <dbReference type="EMBL" id="GFH19047.1"/>
    </source>
</evidence>
<dbReference type="AlphaFoldDB" id="A0A699Z8R8"/>
<feature type="non-terminal residue" evidence="1">
    <location>
        <position position="79"/>
    </location>
</feature>
<reference evidence="1 2" key="1">
    <citation type="submission" date="2020-02" db="EMBL/GenBank/DDBJ databases">
        <title>Draft genome sequence of Haematococcus lacustris strain NIES-144.</title>
        <authorList>
            <person name="Morimoto D."/>
            <person name="Nakagawa S."/>
            <person name="Yoshida T."/>
            <person name="Sawayama S."/>
        </authorList>
    </citation>
    <scope>NUCLEOTIDE SEQUENCE [LARGE SCALE GENOMIC DNA]</scope>
    <source>
        <strain evidence="1 2">NIES-144</strain>
    </source>
</reference>
<comment type="caution">
    <text evidence="1">The sequence shown here is derived from an EMBL/GenBank/DDBJ whole genome shotgun (WGS) entry which is preliminary data.</text>
</comment>
<keyword evidence="2" id="KW-1185">Reference proteome</keyword>
<sequence length="79" mass="8415">MAGPGAGFAATLHGRSRVHAYQAGRSTTCVRDSSKERYRAFHDTYGLAAITQTSLALGVDFGGRKEKSVHSPDWTSTAS</sequence>
<accession>A0A699Z8R8</accession>
<evidence type="ECO:0000313" key="2">
    <source>
        <dbReference type="Proteomes" id="UP000485058"/>
    </source>
</evidence>
<dbReference type="Proteomes" id="UP000485058">
    <property type="component" value="Unassembled WGS sequence"/>
</dbReference>
<protein>
    <submittedName>
        <fullName evidence="1">Uncharacterized protein</fullName>
    </submittedName>
</protein>
<name>A0A699Z8R8_HAELA</name>
<dbReference type="EMBL" id="BLLF01001398">
    <property type="protein sequence ID" value="GFH19047.1"/>
    <property type="molecule type" value="Genomic_DNA"/>
</dbReference>